<comment type="caution">
    <text evidence="1">The sequence shown here is derived from an EMBL/GenBank/DDBJ whole genome shotgun (WGS) entry which is preliminary data.</text>
</comment>
<name>A0A1X3DE33_9NEIS</name>
<accession>A0A1X3DE33</accession>
<evidence type="ECO:0000313" key="1">
    <source>
        <dbReference type="EMBL" id="OSI17971.1"/>
    </source>
</evidence>
<gene>
    <name evidence="1" type="ORF">BWD09_04255</name>
</gene>
<dbReference type="EMBL" id="MTBO01000006">
    <property type="protein sequence ID" value="OSI17971.1"/>
    <property type="molecule type" value="Genomic_DNA"/>
</dbReference>
<proteinExistence type="predicted"/>
<dbReference type="STRING" id="194197.BWD09_04255"/>
<reference evidence="2" key="1">
    <citation type="submission" date="2017-01" db="EMBL/GenBank/DDBJ databases">
        <authorList>
            <person name="Wolfgang W.J."/>
            <person name="Cole J."/>
            <person name="Wroblewski D."/>
            <person name="Mcginnis J."/>
            <person name="Musser K.A."/>
        </authorList>
    </citation>
    <scope>NUCLEOTIDE SEQUENCE [LARGE SCALE GENOMIC DNA]</scope>
    <source>
        <strain evidence="2">DSM 19151</strain>
    </source>
</reference>
<dbReference type="Proteomes" id="UP000193118">
    <property type="component" value="Unassembled WGS sequence"/>
</dbReference>
<protein>
    <submittedName>
        <fullName evidence="1">Uncharacterized protein</fullName>
    </submittedName>
</protein>
<sequence length="195" mass="22410">MKTLNKVLLAGGVIAALSLTQCDLVTTATSELLFPPKLVDFPLGEGKTISYPLTSWIEKPYGINIKIEYIENKWGKKIPDMPYRFSVKCYRLEKNAEVLFFEDIYIIRDISYQVDNETYIRHENILDGGRGWAPNNPNNPDADGRSHQLKAFRLPYGRYRCDFKDESPSEIKAMLKEAGIVRTAIDIFPYTLIFY</sequence>
<keyword evidence="2" id="KW-1185">Reference proteome</keyword>
<dbReference type="RefSeq" id="WP_085365478.1">
    <property type="nucleotide sequence ID" value="NZ_CAUJPZ010000014.1"/>
</dbReference>
<dbReference type="GeneID" id="94581919"/>
<evidence type="ECO:0000313" key="2">
    <source>
        <dbReference type="Proteomes" id="UP000193118"/>
    </source>
</evidence>
<organism evidence="1 2">
    <name type="scientific">Neisseria dentiae</name>
    <dbReference type="NCBI Taxonomy" id="194197"/>
    <lineage>
        <taxon>Bacteria</taxon>
        <taxon>Pseudomonadati</taxon>
        <taxon>Pseudomonadota</taxon>
        <taxon>Betaproteobacteria</taxon>
        <taxon>Neisseriales</taxon>
        <taxon>Neisseriaceae</taxon>
        <taxon>Neisseria</taxon>
    </lineage>
</organism>
<dbReference type="AlphaFoldDB" id="A0A1X3DE33"/>
<dbReference type="OrthoDB" id="8617142at2"/>